<dbReference type="Pfam" id="PF02636">
    <property type="entry name" value="Methyltransf_28"/>
    <property type="match status" value="1"/>
</dbReference>
<dbReference type="AlphaFoldDB" id="A0A015LXP2"/>
<dbReference type="HOGENOM" id="CLU_028484_1_0_1"/>
<dbReference type="EMBL" id="JEMT01026450">
    <property type="protein sequence ID" value="EXX59443.1"/>
    <property type="molecule type" value="Genomic_DNA"/>
</dbReference>
<name>A0A015LXP2_RHIIW</name>
<dbReference type="InterPro" id="IPR038375">
    <property type="entry name" value="NDUFAF7_sf"/>
</dbReference>
<sequence>MNRSTILLRRFSNLLKKSLTESYSSKLSLLSQSRKLTSTTSPDSLNGLLNDIPLNNQYYNYPRLTARQTALRTTPPKGAQMLVRDFIDDSLYNPNYGYFSKQAIIFSPQNHFDFSNIKDNLEFMNIVASKYKEFEISLDDKDKKVTKQLWHTSTELFKPWYGYAFAKYIVNEYKLGGNPQHDLIIYELGAGNGTLMLNILDYIQKFEPAIYKKTRYRVVEISSMLAERQRSIQNFQQVVNVHNCVEIINKSIFDWNETIKDPCFFLACEVFDNFAHDVIRYNFSSEKPVQGIVVANDEGEYEEIYEPVNDPLIIRYLSLRNRTMYKTPALQNRLLRSLRNKLPLAPNLTQPEFIPTKLLLFLDILKDCFPKHRLVISDFYKLPDSIQGIDAPVVQTRYQQTMVPCSTYMVHPGWFDIFFPTNFELLKDIYQLVCRSSRAESEKIKVLQQKEFLKRYSDLTKTQTKSGENPMLMYYENVKFLLS</sequence>
<comment type="similarity">
    <text evidence="2 7">Belongs to the NDUFAF7 family.</text>
</comment>
<evidence type="ECO:0000256" key="1">
    <source>
        <dbReference type="ARBA" id="ARBA00004173"/>
    </source>
</evidence>
<dbReference type="GO" id="GO:0032259">
    <property type="term" value="P:methylation"/>
    <property type="evidence" value="ECO:0007669"/>
    <property type="project" value="UniProtKB-KW"/>
</dbReference>
<dbReference type="EC" id="2.1.1.320" evidence="7"/>
<dbReference type="PANTHER" id="PTHR12049:SF5">
    <property type="entry name" value="PROTEIN ARGININE METHYLTRANSFERASE NDUFAF7 HOMOLOG, MITOCHONDRIAL"/>
    <property type="match status" value="1"/>
</dbReference>
<gene>
    <name evidence="8" type="ORF">RirG_189040</name>
</gene>
<dbReference type="OrthoDB" id="17415at2759"/>
<comment type="caution">
    <text evidence="8">The sequence shown here is derived from an EMBL/GenBank/DDBJ whole genome shotgun (WGS) entry which is preliminary data.</text>
</comment>
<evidence type="ECO:0000256" key="6">
    <source>
        <dbReference type="ARBA" id="ARBA00048612"/>
    </source>
</evidence>
<evidence type="ECO:0000313" key="8">
    <source>
        <dbReference type="EMBL" id="EXX59443.1"/>
    </source>
</evidence>
<dbReference type="GO" id="GO:0035243">
    <property type="term" value="F:protein-arginine omega-N symmetric methyltransferase activity"/>
    <property type="evidence" value="ECO:0007669"/>
    <property type="project" value="UniProtKB-EC"/>
</dbReference>
<evidence type="ECO:0000256" key="3">
    <source>
        <dbReference type="ARBA" id="ARBA00022603"/>
    </source>
</evidence>
<accession>A0A015LXP2</accession>
<comment type="function">
    <text evidence="7">Arginine methyltransferase involved in the assembly or stability of mitochondrial NADH:ubiquinone oxidoreductase complex (complex I).</text>
</comment>
<evidence type="ECO:0000256" key="7">
    <source>
        <dbReference type="RuleBase" id="RU364114"/>
    </source>
</evidence>
<dbReference type="InterPro" id="IPR029063">
    <property type="entry name" value="SAM-dependent_MTases_sf"/>
</dbReference>
<keyword evidence="9" id="KW-1185">Reference proteome</keyword>
<keyword evidence="3 7" id="KW-0489">Methyltransferase</keyword>
<dbReference type="SUPFAM" id="SSF53335">
    <property type="entry name" value="S-adenosyl-L-methionine-dependent methyltransferases"/>
    <property type="match status" value="1"/>
</dbReference>
<reference evidence="8 9" key="1">
    <citation type="submission" date="2014-02" db="EMBL/GenBank/DDBJ databases">
        <title>Single nucleus genome sequencing reveals high similarity among nuclei of an endomycorrhizal fungus.</title>
        <authorList>
            <person name="Lin K."/>
            <person name="Geurts R."/>
            <person name="Zhang Z."/>
            <person name="Limpens E."/>
            <person name="Saunders D.G."/>
            <person name="Mu D."/>
            <person name="Pang E."/>
            <person name="Cao H."/>
            <person name="Cha H."/>
            <person name="Lin T."/>
            <person name="Zhou Q."/>
            <person name="Shang Y."/>
            <person name="Li Y."/>
            <person name="Ivanov S."/>
            <person name="Sharma T."/>
            <person name="Velzen R.V."/>
            <person name="Ruijter N.D."/>
            <person name="Aanen D.K."/>
            <person name="Win J."/>
            <person name="Kamoun S."/>
            <person name="Bisseling T."/>
            <person name="Huang S."/>
        </authorList>
    </citation>
    <scope>NUCLEOTIDE SEQUENCE [LARGE SCALE GENOMIC DNA]</scope>
    <source>
        <strain evidence="9">DAOM197198w</strain>
    </source>
</reference>
<dbReference type="Gene3D" id="3.40.50.12710">
    <property type="match status" value="1"/>
</dbReference>
<evidence type="ECO:0000256" key="2">
    <source>
        <dbReference type="ARBA" id="ARBA00005891"/>
    </source>
</evidence>
<dbReference type="STRING" id="1432141.A0A015LXP2"/>
<dbReference type="InterPro" id="IPR003788">
    <property type="entry name" value="NDUFAF7"/>
</dbReference>
<proteinExistence type="inferred from homology"/>
<dbReference type="OMA" id="LPFAPNM"/>
<comment type="catalytic activity">
    <reaction evidence="6 7">
        <text>L-arginyl-[protein] + 2 S-adenosyl-L-methionine = N(omega),N(omega)'-dimethyl-L-arginyl-[protein] + 2 S-adenosyl-L-homocysteine + 2 H(+)</text>
        <dbReference type="Rhea" id="RHEA:48108"/>
        <dbReference type="Rhea" id="RHEA-COMP:10532"/>
        <dbReference type="Rhea" id="RHEA-COMP:11992"/>
        <dbReference type="ChEBI" id="CHEBI:15378"/>
        <dbReference type="ChEBI" id="CHEBI:29965"/>
        <dbReference type="ChEBI" id="CHEBI:57856"/>
        <dbReference type="ChEBI" id="CHEBI:59789"/>
        <dbReference type="ChEBI" id="CHEBI:88221"/>
        <dbReference type="EC" id="2.1.1.320"/>
    </reaction>
</comment>
<organism evidence="8 9">
    <name type="scientific">Rhizophagus irregularis (strain DAOM 197198w)</name>
    <name type="common">Glomus intraradices</name>
    <dbReference type="NCBI Taxonomy" id="1432141"/>
    <lineage>
        <taxon>Eukaryota</taxon>
        <taxon>Fungi</taxon>
        <taxon>Fungi incertae sedis</taxon>
        <taxon>Mucoromycota</taxon>
        <taxon>Glomeromycotina</taxon>
        <taxon>Glomeromycetes</taxon>
        <taxon>Glomerales</taxon>
        <taxon>Glomeraceae</taxon>
        <taxon>Rhizophagus</taxon>
    </lineage>
</organism>
<dbReference type="Proteomes" id="UP000022910">
    <property type="component" value="Unassembled WGS sequence"/>
</dbReference>
<dbReference type="GO" id="GO:0005739">
    <property type="term" value="C:mitochondrion"/>
    <property type="evidence" value="ECO:0007669"/>
    <property type="project" value="UniProtKB-SubCell"/>
</dbReference>
<evidence type="ECO:0000313" key="9">
    <source>
        <dbReference type="Proteomes" id="UP000022910"/>
    </source>
</evidence>
<dbReference type="PANTHER" id="PTHR12049">
    <property type="entry name" value="PROTEIN ARGININE METHYLTRANSFERASE NDUFAF7, MITOCHONDRIAL"/>
    <property type="match status" value="1"/>
</dbReference>
<protein>
    <recommendedName>
        <fullName evidence="7">Protein arginine methyltransferase NDUFAF7</fullName>
        <ecNumber evidence="7">2.1.1.320</ecNumber>
    </recommendedName>
</protein>
<keyword evidence="5 7" id="KW-0496">Mitochondrion</keyword>
<evidence type="ECO:0000256" key="5">
    <source>
        <dbReference type="ARBA" id="ARBA00023128"/>
    </source>
</evidence>
<keyword evidence="4 7" id="KW-0808">Transferase</keyword>
<comment type="subcellular location">
    <subcellularLocation>
        <location evidence="1 7">Mitochondrion</location>
    </subcellularLocation>
</comment>
<evidence type="ECO:0000256" key="4">
    <source>
        <dbReference type="ARBA" id="ARBA00022679"/>
    </source>
</evidence>